<keyword evidence="6 7" id="KW-0472">Membrane</keyword>
<dbReference type="Proteomes" id="UP001530315">
    <property type="component" value="Unassembled WGS sequence"/>
</dbReference>
<evidence type="ECO:0000256" key="7">
    <source>
        <dbReference type="SAM" id="Phobius"/>
    </source>
</evidence>
<keyword evidence="5 7" id="KW-1133">Transmembrane helix</keyword>
<feature type="transmembrane region" description="Helical" evidence="7">
    <location>
        <begin position="282"/>
        <end position="301"/>
    </location>
</feature>
<evidence type="ECO:0000256" key="4">
    <source>
        <dbReference type="ARBA" id="ARBA00022976"/>
    </source>
</evidence>
<comment type="subcellular location">
    <subcellularLocation>
        <location evidence="1">Membrane</location>
        <topology evidence="1">Multi-pass membrane protein</topology>
    </subcellularLocation>
</comment>
<feature type="transmembrane region" description="Helical" evidence="7">
    <location>
        <begin position="68"/>
        <end position="87"/>
    </location>
</feature>
<dbReference type="Pfam" id="PF06105">
    <property type="entry name" value="Aph-1"/>
    <property type="match status" value="1"/>
</dbReference>
<evidence type="ECO:0000256" key="1">
    <source>
        <dbReference type="ARBA" id="ARBA00004141"/>
    </source>
</evidence>
<evidence type="ECO:0000256" key="3">
    <source>
        <dbReference type="ARBA" id="ARBA00022692"/>
    </source>
</evidence>
<dbReference type="GO" id="GO:0016020">
    <property type="term" value="C:membrane"/>
    <property type="evidence" value="ECO:0007669"/>
    <property type="project" value="UniProtKB-SubCell"/>
</dbReference>
<reference evidence="8 9" key="1">
    <citation type="submission" date="2024-10" db="EMBL/GenBank/DDBJ databases">
        <title>Updated reference genomes for cyclostephanoid diatoms.</title>
        <authorList>
            <person name="Roberts W.R."/>
            <person name="Alverson A.J."/>
        </authorList>
    </citation>
    <scope>NUCLEOTIDE SEQUENCE [LARGE SCALE GENOMIC DNA]</scope>
    <source>
        <strain evidence="8 9">AJA276-08</strain>
    </source>
</reference>
<feature type="transmembrane region" description="Helical" evidence="7">
    <location>
        <begin position="213"/>
        <end position="236"/>
    </location>
</feature>
<dbReference type="AlphaFoldDB" id="A0ABD3PK18"/>
<accession>A0ABD3PK18</accession>
<proteinExistence type="inferred from homology"/>
<evidence type="ECO:0000313" key="9">
    <source>
        <dbReference type="Proteomes" id="UP001530315"/>
    </source>
</evidence>
<dbReference type="GO" id="GO:0007219">
    <property type="term" value="P:Notch signaling pathway"/>
    <property type="evidence" value="ECO:0007669"/>
    <property type="project" value="UniProtKB-KW"/>
</dbReference>
<feature type="transmembrane region" description="Helical" evidence="7">
    <location>
        <begin position="6"/>
        <end position="25"/>
    </location>
</feature>
<keyword evidence="3 7" id="KW-0812">Transmembrane</keyword>
<feature type="transmembrane region" description="Helical" evidence="7">
    <location>
        <begin position="32"/>
        <end position="56"/>
    </location>
</feature>
<gene>
    <name evidence="8" type="ORF">ACHAW5_010396</name>
</gene>
<keyword evidence="4" id="KW-0914">Notch signaling pathway</keyword>
<evidence type="ECO:0000256" key="6">
    <source>
        <dbReference type="ARBA" id="ARBA00023136"/>
    </source>
</evidence>
<dbReference type="InterPro" id="IPR009294">
    <property type="entry name" value="Aph-1"/>
</dbReference>
<sequence>MTSPSLIFGSILLAFSPAFALLVVIVSHKPQLVILAVCSAFAYLLSALCSSLFWLITSAIFGSDHGGGGIGALLALALPGVFCQMAARCSFVGGYFRVESVIRRSVARHEEERQVAMAAASSSSDGDGDGDDRLAESHAETDALQLQLNDLSCSIASGCGYALLHSLFLYGTLLASESGEVNSYDGGHYVGGGGSTGHGGTLYQSSCGGIPSLINGALIACMFAILDVMWMMLCFFGMRRRSSGRHSAAHPGRESSAGTMRALARALSCRGLDDASSSSGDGGGGAAILLVAITHLAASLVLAPNGREDGCKISLPCLGVVVLWVGIVLGRTMKGGKFLPDDQRRRIQGMRHIS</sequence>
<evidence type="ECO:0000313" key="8">
    <source>
        <dbReference type="EMBL" id="KAL3788393.1"/>
    </source>
</evidence>
<feature type="transmembrane region" description="Helical" evidence="7">
    <location>
        <begin position="313"/>
        <end position="330"/>
    </location>
</feature>
<name>A0ABD3PK18_9STRA</name>
<protein>
    <submittedName>
        <fullName evidence="8">Uncharacterized protein</fullName>
    </submittedName>
</protein>
<evidence type="ECO:0000256" key="2">
    <source>
        <dbReference type="ARBA" id="ARBA00005577"/>
    </source>
</evidence>
<comment type="similarity">
    <text evidence="2">Belongs to the APH-1 family.</text>
</comment>
<comment type="caution">
    <text evidence="8">The sequence shown here is derived from an EMBL/GenBank/DDBJ whole genome shotgun (WGS) entry which is preliminary data.</text>
</comment>
<dbReference type="PANTHER" id="PTHR12889">
    <property type="entry name" value="GAMMA-SECRETASE SUBUNIT APH-1"/>
    <property type="match status" value="1"/>
</dbReference>
<organism evidence="8 9">
    <name type="scientific">Stephanodiscus triporus</name>
    <dbReference type="NCBI Taxonomy" id="2934178"/>
    <lineage>
        <taxon>Eukaryota</taxon>
        <taxon>Sar</taxon>
        <taxon>Stramenopiles</taxon>
        <taxon>Ochrophyta</taxon>
        <taxon>Bacillariophyta</taxon>
        <taxon>Coscinodiscophyceae</taxon>
        <taxon>Thalassiosirophycidae</taxon>
        <taxon>Stephanodiscales</taxon>
        <taxon>Stephanodiscaceae</taxon>
        <taxon>Stephanodiscus</taxon>
    </lineage>
</organism>
<keyword evidence="9" id="KW-1185">Reference proteome</keyword>
<evidence type="ECO:0000256" key="5">
    <source>
        <dbReference type="ARBA" id="ARBA00022989"/>
    </source>
</evidence>
<dbReference type="EMBL" id="JALLAZ020000727">
    <property type="protein sequence ID" value="KAL3788393.1"/>
    <property type="molecule type" value="Genomic_DNA"/>
</dbReference>